<dbReference type="PANTHER" id="PTHR10039">
    <property type="entry name" value="AMELOGENIN"/>
    <property type="match status" value="1"/>
</dbReference>
<feature type="domain" description="Nephrocystin 3-like N-terminal" evidence="2">
    <location>
        <begin position="273"/>
        <end position="368"/>
    </location>
</feature>
<comment type="caution">
    <text evidence="3">The sequence shown here is derived from an EMBL/GenBank/DDBJ whole genome shotgun (WGS) entry which is preliminary data.</text>
</comment>
<dbReference type="Proteomes" id="UP000760494">
    <property type="component" value="Unassembled WGS sequence"/>
</dbReference>
<protein>
    <recommendedName>
        <fullName evidence="2">Nephrocystin 3-like N-terminal domain-containing protein</fullName>
    </recommendedName>
</protein>
<accession>A0A9Q9RG27</accession>
<gene>
    <name evidence="3" type="ORF">C2S_4243</name>
</gene>
<evidence type="ECO:0000256" key="1">
    <source>
        <dbReference type="ARBA" id="ARBA00022737"/>
    </source>
</evidence>
<sequence>MGGAAQSGFLIVCTCAIKPASGPFFINVFASLSTSNIPMTDKKGPVSRVPHEIFREAYHEFRNSLTEKDKALFKEFSDAKSMLTTIKEDAKSHPVYSSTLTKCCRGINSIANRLSPFFDIAGLFVSSHPGFAALAWGSLRLVFIFLERVCDMFESMSVVLPAYEEYVSKLRSRLTANGHECCTRIFKTLAYIQADLIQFCFEMYKLFTRKRSNSLLISHNSWIDPPTWAYAFENSQHRRSERTTEWFLKHHKVSRWLSQVTPERTLSALSVQAMAALRAILTQLLHIFRKDDAIVDIITLLWDQNKSGQVTASTSEIVSALYLLSSRVSRLFMAIDGADECQDHEDLFDYLKEISQYSNSVFVALFSRPTLAIPQDLSSMLEHLDLTSTMNFESLETFLRPKIQPLARDGVISSEDNRDQIVTLLASRANGMFLWAQLLVEYLLSPNLSIRQRREALKDLNRLQGLDALYQEILRSIEKRTWQAARFNITRAAVDKYDTIPNFEKALSQMSGALIELDSERKGRFVHVSVLEYLTDRSFQDQSQESVSNFVKEQSLAQRSCASCCLAYLLYSIPAEPLGGGPQVVADCDLQKIRYPFLQYSAQYWDFHFSEFLLTGGTGQNHGPRAFYELPAKRATVFELPTKL</sequence>
<evidence type="ECO:0000259" key="2">
    <source>
        <dbReference type="Pfam" id="PF24883"/>
    </source>
</evidence>
<name>A0A9Q9RG27_FUSFU</name>
<dbReference type="Pfam" id="PF24883">
    <property type="entry name" value="NPHP3_N"/>
    <property type="match status" value="1"/>
</dbReference>
<organism evidence="3 4">
    <name type="scientific">Fusarium fujikuroi</name>
    <name type="common">Bakanae and foot rot disease fungus</name>
    <name type="synonym">Gibberella fujikuroi</name>
    <dbReference type="NCBI Taxonomy" id="5127"/>
    <lineage>
        <taxon>Eukaryota</taxon>
        <taxon>Fungi</taxon>
        <taxon>Dikarya</taxon>
        <taxon>Ascomycota</taxon>
        <taxon>Pezizomycotina</taxon>
        <taxon>Sordariomycetes</taxon>
        <taxon>Hypocreomycetidae</taxon>
        <taxon>Hypocreales</taxon>
        <taxon>Nectriaceae</taxon>
        <taxon>Fusarium</taxon>
        <taxon>Fusarium fujikuroi species complex</taxon>
    </lineage>
</organism>
<dbReference type="InterPro" id="IPR056884">
    <property type="entry name" value="NPHP3-like_N"/>
</dbReference>
<dbReference type="EMBL" id="CABFJX010000046">
    <property type="protein sequence ID" value="VTT60698.1"/>
    <property type="molecule type" value="Genomic_DNA"/>
</dbReference>
<dbReference type="PANTHER" id="PTHR10039:SF15">
    <property type="entry name" value="NACHT DOMAIN-CONTAINING PROTEIN"/>
    <property type="match status" value="1"/>
</dbReference>
<evidence type="ECO:0000313" key="4">
    <source>
        <dbReference type="Proteomes" id="UP000760494"/>
    </source>
</evidence>
<proteinExistence type="predicted"/>
<keyword evidence="1" id="KW-0677">Repeat</keyword>
<evidence type="ECO:0000313" key="3">
    <source>
        <dbReference type="EMBL" id="VTT60698.1"/>
    </source>
</evidence>
<reference evidence="3" key="1">
    <citation type="submission" date="2019-05" db="EMBL/GenBank/DDBJ databases">
        <authorList>
            <person name="Piombo E."/>
        </authorList>
    </citation>
    <scope>NUCLEOTIDE SEQUENCE</scope>
    <source>
        <strain evidence="3">C2S</strain>
    </source>
</reference>
<dbReference type="AlphaFoldDB" id="A0A9Q9RG27"/>